<dbReference type="Proteomes" id="UP001500839">
    <property type="component" value="Unassembled WGS sequence"/>
</dbReference>
<evidence type="ECO:0000256" key="1">
    <source>
        <dbReference type="SAM" id="Phobius"/>
    </source>
</evidence>
<organism evidence="2 3">
    <name type="scientific">Tomitella cavernea</name>
    <dbReference type="NCBI Taxonomy" id="1387982"/>
    <lineage>
        <taxon>Bacteria</taxon>
        <taxon>Bacillati</taxon>
        <taxon>Actinomycetota</taxon>
        <taxon>Actinomycetes</taxon>
        <taxon>Mycobacteriales</taxon>
        <taxon>Tomitella</taxon>
    </lineage>
</organism>
<evidence type="ECO:0000313" key="2">
    <source>
        <dbReference type="EMBL" id="GAA4814688.1"/>
    </source>
</evidence>
<dbReference type="RefSeq" id="WP_200174426.1">
    <property type="nucleotide sequence ID" value="NZ_BAABKQ010000001.1"/>
</dbReference>
<dbReference type="EMBL" id="BAABKQ010000001">
    <property type="protein sequence ID" value="GAA4814688.1"/>
    <property type="molecule type" value="Genomic_DNA"/>
</dbReference>
<protein>
    <submittedName>
        <fullName evidence="2">Uncharacterized protein</fullName>
    </submittedName>
</protein>
<gene>
    <name evidence="2" type="ORF">GCM10023353_20070</name>
</gene>
<keyword evidence="1" id="KW-0812">Transmembrane</keyword>
<keyword evidence="1" id="KW-1133">Transmembrane helix</keyword>
<accession>A0ABP9CMZ5</accession>
<comment type="caution">
    <text evidence="2">The sequence shown here is derived from an EMBL/GenBank/DDBJ whole genome shotgun (WGS) entry which is preliminary data.</text>
</comment>
<keyword evidence="3" id="KW-1185">Reference proteome</keyword>
<feature type="transmembrane region" description="Helical" evidence="1">
    <location>
        <begin position="35"/>
        <end position="57"/>
    </location>
</feature>
<evidence type="ECO:0000313" key="3">
    <source>
        <dbReference type="Proteomes" id="UP001500839"/>
    </source>
</evidence>
<reference evidence="3" key="1">
    <citation type="journal article" date="2019" name="Int. J. Syst. Evol. Microbiol.">
        <title>The Global Catalogue of Microorganisms (GCM) 10K type strain sequencing project: providing services to taxonomists for standard genome sequencing and annotation.</title>
        <authorList>
            <consortium name="The Broad Institute Genomics Platform"/>
            <consortium name="The Broad Institute Genome Sequencing Center for Infectious Disease"/>
            <person name="Wu L."/>
            <person name="Ma J."/>
        </authorList>
    </citation>
    <scope>NUCLEOTIDE SEQUENCE [LARGE SCALE GENOMIC DNA]</scope>
    <source>
        <strain evidence="3">JCM 18542</strain>
    </source>
</reference>
<keyword evidence="1" id="KW-0472">Membrane</keyword>
<sequence length="100" mass="9958">MGCTACTDGELRRPHLIGPRAAGPRALGPTAAAPLALAACAVGALAVGAVAIGRIAVGKAVVRKLEAGDVHIRSLAVDRIEVAGEVWPKADGTAPPEVYG</sequence>
<name>A0ABP9CMZ5_9ACTN</name>
<proteinExistence type="predicted"/>